<dbReference type="OMA" id="DSENNHD"/>
<keyword evidence="4" id="KW-0333">Golgi apparatus</keyword>
<comment type="caution">
    <text evidence="6">The sequence shown here is derived from an EMBL/GenBank/DDBJ whole genome shotgun (WGS) entry which is preliminary data.</text>
</comment>
<evidence type="ECO:0000256" key="1">
    <source>
        <dbReference type="ARBA" id="ARBA00004877"/>
    </source>
</evidence>
<feature type="region of interest" description="Disordered" evidence="5">
    <location>
        <begin position="93"/>
        <end position="142"/>
    </location>
</feature>
<organism evidence="6 7">
    <name type="scientific">Zostera marina</name>
    <name type="common">Eelgrass</name>
    <dbReference type="NCBI Taxonomy" id="29655"/>
    <lineage>
        <taxon>Eukaryota</taxon>
        <taxon>Viridiplantae</taxon>
        <taxon>Streptophyta</taxon>
        <taxon>Embryophyta</taxon>
        <taxon>Tracheophyta</taxon>
        <taxon>Spermatophyta</taxon>
        <taxon>Magnoliopsida</taxon>
        <taxon>Liliopsida</taxon>
        <taxon>Zosteraceae</taxon>
        <taxon>Zostera</taxon>
    </lineage>
</organism>
<evidence type="ECO:0000256" key="2">
    <source>
        <dbReference type="ARBA" id="ARBA00006351"/>
    </source>
</evidence>
<dbReference type="InterPro" id="IPR029044">
    <property type="entry name" value="Nucleotide-diphossugar_trans"/>
</dbReference>
<dbReference type="InterPro" id="IPR029993">
    <property type="entry name" value="GAUT"/>
</dbReference>
<dbReference type="SUPFAM" id="SSF53448">
    <property type="entry name" value="Nucleotide-diphospho-sugar transferases"/>
    <property type="match status" value="1"/>
</dbReference>
<dbReference type="AlphaFoldDB" id="A0A0K9NNP8"/>
<keyword evidence="3 4" id="KW-0328">Glycosyltransferase</keyword>
<evidence type="ECO:0000313" key="7">
    <source>
        <dbReference type="Proteomes" id="UP000036987"/>
    </source>
</evidence>
<feature type="compositionally biased region" description="Polar residues" evidence="5">
    <location>
        <begin position="133"/>
        <end position="142"/>
    </location>
</feature>
<dbReference type="GO" id="GO:0000139">
    <property type="term" value="C:Golgi membrane"/>
    <property type="evidence" value="ECO:0007669"/>
    <property type="project" value="UniProtKB-SubCell"/>
</dbReference>
<dbReference type="Pfam" id="PF25557">
    <property type="entry name" value="GAUT_1"/>
    <property type="match status" value="1"/>
</dbReference>
<dbReference type="CDD" id="cd06429">
    <property type="entry name" value="GT8_like_1"/>
    <property type="match status" value="1"/>
</dbReference>
<evidence type="ECO:0000256" key="3">
    <source>
        <dbReference type="ARBA" id="ARBA00022676"/>
    </source>
</evidence>
<comment type="subcellular location">
    <subcellularLocation>
        <location evidence="4">Golgi apparatus membrane</location>
        <topology evidence="4">Single-pass type II membrane protein</topology>
    </subcellularLocation>
</comment>
<accession>A0A0K9NNP8</accession>
<dbReference type="GO" id="GO:0045489">
    <property type="term" value="P:pectin biosynthetic process"/>
    <property type="evidence" value="ECO:0007669"/>
    <property type="project" value="UniProtKB-UniPathway"/>
</dbReference>
<dbReference type="UniPathway" id="UPA00845"/>
<keyword evidence="6" id="KW-0808">Transferase</keyword>
<gene>
    <name evidence="6" type="ORF">ZOSMA_82G00040</name>
</gene>
<proteinExistence type="inferred from homology"/>
<dbReference type="PANTHER" id="PTHR32116:SF0">
    <property type="entry name" value="GALACTURONOSYLTRANSFERASE 6-RELATED"/>
    <property type="match status" value="1"/>
</dbReference>
<reference evidence="7" key="1">
    <citation type="journal article" date="2016" name="Nature">
        <title>The genome of the seagrass Zostera marina reveals angiosperm adaptation to the sea.</title>
        <authorList>
            <person name="Olsen J.L."/>
            <person name="Rouze P."/>
            <person name="Verhelst B."/>
            <person name="Lin Y.-C."/>
            <person name="Bayer T."/>
            <person name="Collen J."/>
            <person name="Dattolo E."/>
            <person name="De Paoli E."/>
            <person name="Dittami S."/>
            <person name="Maumus F."/>
            <person name="Michel G."/>
            <person name="Kersting A."/>
            <person name="Lauritano C."/>
            <person name="Lohaus R."/>
            <person name="Toepel M."/>
            <person name="Tonon T."/>
            <person name="Vanneste K."/>
            <person name="Amirebrahimi M."/>
            <person name="Brakel J."/>
            <person name="Bostroem C."/>
            <person name="Chovatia M."/>
            <person name="Grimwood J."/>
            <person name="Jenkins J.W."/>
            <person name="Jueterbock A."/>
            <person name="Mraz A."/>
            <person name="Stam W.T."/>
            <person name="Tice H."/>
            <person name="Bornberg-Bauer E."/>
            <person name="Green P.J."/>
            <person name="Pearson G.A."/>
            <person name="Procaccini G."/>
            <person name="Duarte C.M."/>
            <person name="Schmutz J."/>
            <person name="Reusch T.B.H."/>
            <person name="Van de Peer Y."/>
        </authorList>
    </citation>
    <scope>NUCLEOTIDE SEQUENCE [LARGE SCALE GENOMIC DNA]</scope>
    <source>
        <strain evidence="7">cv. Finnish</strain>
    </source>
</reference>
<evidence type="ECO:0000256" key="4">
    <source>
        <dbReference type="RuleBase" id="RU362027"/>
    </source>
</evidence>
<keyword evidence="4" id="KW-0961">Cell wall biogenesis/degradation</keyword>
<evidence type="ECO:0000313" key="6">
    <source>
        <dbReference type="EMBL" id="KMZ57692.1"/>
    </source>
</evidence>
<sequence>MKQRRRCQRCLIVSLFLLSVVSPIILISSKLWNLSSSSERREFVNDISAIRQFTDALRLKSIDRDEGKGLKEPEYLVLEDKQVFTDPKRDLNVNLSMEGNEDKSDRNSQNKIGGFGTPLLRSSPRNMEKNKPNHTSGGASSQYSRINHAAVDTKITEIRDQLIMANAFLQFAPPNSNCHFVRELKLRIREMERVITHANKDKELSRSALQRKKAMKLSLERARRLYPDCAAMETKLRAMAFNSDELLKAQKSQVSYLVQLAARTFPKGLHCLSMRLTSQYFTLPPEKRELSNKQRVMQPDLQHYVIFSDNVFACAVVINSAISTSMNPMKIVFHVVTDALNYPAMTMWFLLRQPSQAAIHVLSMDDFNWLPSAYISTVKQVGVKDPRFSSVLNHLRFYLPMIFPYLDKVLLLDHDVVVQKDLSGLWKHDMKGKVNGAVEMYGNDESFFTLRDFVDFNDLTIAKRYDSRARIWAFGMNIFDLQKWRQLKLTVLYQKWMQHMKVKERPSLRAGTLPLGQIVFYNHTILLEKQWHLLGLGYNSDLSNAEIEQASVIHYDGNMKPWLETSIPTYKGYWNRFLNYEHPYLQQCNIHE</sequence>
<dbReference type="Proteomes" id="UP000036987">
    <property type="component" value="Unassembled WGS sequence"/>
</dbReference>
<protein>
    <recommendedName>
        <fullName evidence="4">Hexosyltransferase</fullName>
        <ecNumber evidence="4">2.4.1.-</ecNumber>
    </recommendedName>
</protein>
<dbReference type="EC" id="2.4.1.-" evidence="4"/>
<evidence type="ECO:0000256" key="5">
    <source>
        <dbReference type="SAM" id="MobiDB-lite"/>
    </source>
</evidence>
<comment type="similarity">
    <text evidence="2 4">Belongs to the glycosyltransferase 8 family.</text>
</comment>
<dbReference type="EMBL" id="LFYR01002027">
    <property type="protein sequence ID" value="KMZ57692.1"/>
    <property type="molecule type" value="Genomic_DNA"/>
</dbReference>
<dbReference type="InterPro" id="IPR002495">
    <property type="entry name" value="Glyco_trans_8"/>
</dbReference>
<dbReference type="GO" id="GO:0071555">
    <property type="term" value="P:cell wall organization"/>
    <property type="evidence" value="ECO:0007669"/>
    <property type="project" value="UniProtKB-KW"/>
</dbReference>
<dbReference type="PANTHER" id="PTHR32116">
    <property type="entry name" value="GALACTURONOSYLTRANSFERASE 4-RELATED"/>
    <property type="match status" value="1"/>
</dbReference>
<dbReference type="GO" id="GO:0047262">
    <property type="term" value="F:polygalacturonate 4-alpha-galacturonosyltransferase activity"/>
    <property type="evidence" value="ECO:0007669"/>
    <property type="project" value="InterPro"/>
</dbReference>
<dbReference type="Gene3D" id="3.90.550.10">
    <property type="entry name" value="Spore Coat Polysaccharide Biosynthesis Protein SpsA, Chain A"/>
    <property type="match status" value="1"/>
</dbReference>
<keyword evidence="7" id="KW-1185">Reference proteome</keyword>
<dbReference type="Pfam" id="PF01501">
    <property type="entry name" value="Glyco_transf_8"/>
    <property type="match status" value="1"/>
</dbReference>
<dbReference type="OrthoDB" id="411524at2759"/>
<name>A0A0K9NNP8_ZOSMR</name>
<comment type="pathway">
    <text evidence="1 4">Glycan metabolism; pectin biosynthesis.</text>
</comment>